<evidence type="ECO:0000313" key="2">
    <source>
        <dbReference type="Proteomes" id="UP000249417"/>
    </source>
</evidence>
<dbReference type="Proteomes" id="UP000249417">
    <property type="component" value="Unassembled WGS sequence"/>
</dbReference>
<gene>
    <name evidence="1" type="ORF">DI551_00510</name>
</gene>
<dbReference type="EMBL" id="QFQB01000001">
    <property type="protein sequence ID" value="PZQ49168.1"/>
    <property type="molecule type" value="Genomic_DNA"/>
</dbReference>
<sequence length="67" mass="7484">MGENIYGEPTYIHDKSIYNPRKKPQKSAGFQGLFTDLSAGILSWQRPYHHGANGLTMLANPSYSQTV</sequence>
<accession>A0A2W5N9C7</accession>
<protein>
    <submittedName>
        <fullName evidence="1">Uncharacterized protein</fullName>
    </submittedName>
</protein>
<evidence type="ECO:0000313" key="1">
    <source>
        <dbReference type="EMBL" id="PZQ49168.1"/>
    </source>
</evidence>
<proteinExistence type="predicted"/>
<comment type="caution">
    <text evidence="1">The sequence shown here is derived from an EMBL/GenBank/DDBJ whole genome shotgun (WGS) entry which is preliminary data.</text>
</comment>
<organism evidence="1 2">
    <name type="scientific">Micavibrio aeruginosavorus</name>
    <dbReference type="NCBI Taxonomy" id="349221"/>
    <lineage>
        <taxon>Bacteria</taxon>
        <taxon>Pseudomonadati</taxon>
        <taxon>Bdellovibrionota</taxon>
        <taxon>Bdellovibrionia</taxon>
        <taxon>Bdellovibrionales</taxon>
        <taxon>Pseudobdellovibrionaceae</taxon>
        <taxon>Micavibrio</taxon>
    </lineage>
</organism>
<reference evidence="1 2" key="1">
    <citation type="submission" date="2017-08" db="EMBL/GenBank/DDBJ databases">
        <title>Infants hospitalized years apart are colonized by the same room-sourced microbial strains.</title>
        <authorList>
            <person name="Brooks B."/>
            <person name="Olm M.R."/>
            <person name="Firek B.A."/>
            <person name="Baker R."/>
            <person name="Thomas B.C."/>
            <person name="Morowitz M.J."/>
            <person name="Banfield J.F."/>
        </authorList>
    </citation>
    <scope>NUCLEOTIDE SEQUENCE [LARGE SCALE GENOMIC DNA]</scope>
    <source>
        <strain evidence="1">S2_005_002_R2_29</strain>
    </source>
</reference>
<dbReference type="AlphaFoldDB" id="A0A2W5N9C7"/>
<name>A0A2W5N9C7_9BACT</name>